<dbReference type="Gene3D" id="3.55.40.20">
    <property type="entry name" value="Iron/manganese superoxide dismutase, C-terminal domain"/>
    <property type="match status" value="1"/>
</dbReference>
<evidence type="ECO:0000256" key="5">
    <source>
        <dbReference type="ARBA" id="ARBA00022723"/>
    </source>
</evidence>
<dbReference type="InterPro" id="IPR019831">
    <property type="entry name" value="Mn/Fe_SOD_N"/>
</dbReference>
<feature type="domain" description="Manganese/iron superoxide dismutase N-terminal" evidence="8">
    <location>
        <begin position="61"/>
        <end position="142"/>
    </location>
</feature>
<keyword evidence="6" id="KW-0560">Oxidoreductase</keyword>
<dbReference type="PRINTS" id="PR01703">
    <property type="entry name" value="MNSODISMTASE"/>
</dbReference>
<evidence type="ECO:0000256" key="6">
    <source>
        <dbReference type="ARBA" id="ARBA00023002"/>
    </source>
</evidence>
<proteinExistence type="inferred from homology"/>
<name>A0ABN9S4M3_9DINO</name>
<dbReference type="EC" id="1.15.1.1" evidence="3"/>
<sequence>MARRARGSGAAVALAAVVAAAGCAGWGFLLPGASSQQGSRREALGAGLLGALAAGAQAAEAYELPPLGYAYDALEPSIDKATMEFHHDKHHNTYLTNINKALKGKDEPSILDLQKGAIKAGTAVRNNGGGFYNHNMFWTEMAPTGTGGKPSGALATAIDKAFGSFDDMKAKFEAAGAPGARFGSGWVWLVVTKEKGLAITSTPNQDNPLMDGVEGTPGIPILGCDVWEHAYYLKYQFKRPDYIKAWWNVVNWPVVGQWYDGALQGKAPTTKGSETATFSL</sequence>
<dbReference type="InterPro" id="IPR036324">
    <property type="entry name" value="Mn/Fe_SOD_N_sf"/>
</dbReference>
<evidence type="ECO:0000259" key="9">
    <source>
        <dbReference type="Pfam" id="PF02777"/>
    </source>
</evidence>
<reference evidence="10" key="1">
    <citation type="submission" date="2023-10" db="EMBL/GenBank/DDBJ databases">
        <authorList>
            <person name="Chen Y."/>
            <person name="Shah S."/>
            <person name="Dougan E. K."/>
            <person name="Thang M."/>
            <person name="Chan C."/>
        </authorList>
    </citation>
    <scope>NUCLEOTIDE SEQUENCE [LARGE SCALE GENOMIC DNA]</scope>
</reference>
<dbReference type="PROSITE" id="PS00088">
    <property type="entry name" value="SOD_MN"/>
    <property type="match status" value="1"/>
</dbReference>
<dbReference type="Proteomes" id="UP001189429">
    <property type="component" value="Unassembled WGS sequence"/>
</dbReference>
<dbReference type="EMBL" id="CAUYUJ010008657">
    <property type="protein sequence ID" value="CAK0824537.1"/>
    <property type="molecule type" value="Genomic_DNA"/>
</dbReference>
<keyword evidence="7" id="KW-0408">Iron</keyword>
<gene>
    <name evidence="10" type="ORF">PCOR1329_LOCUS24926</name>
</gene>
<dbReference type="Gene3D" id="1.10.287.990">
    <property type="entry name" value="Fe,Mn superoxide dismutase (SOD) domain"/>
    <property type="match status" value="1"/>
</dbReference>
<dbReference type="Pfam" id="PF02777">
    <property type="entry name" value="Sod_Fe_C"/>
    <property type="match status" value="1"/>
</dbReference>
<evidence type="ECO:0000256" key="7">
    <source>
        <dbReference type="ARBA" id="ARBA00023004"/>
    </source>
</evidence>
<dbReference type="InterPro" id="IPR019832">
    <property type="entry name" value="Mn/Fe_SOD_C"/>
</dbReference>
<protein>
    <recommendedName>
        <fullName evidence="4">Superoxide dismutase [Fe]</fullName>
        <ecNumber evidence="3">1.15.1.1</ecNumber>
    </recommendedName>
</protein>
<evidence type="ECO:0000259" key="8">
    <source>
        <dbReference type="Pfam" id="PF00081"/>
    </source>
</evidence>
<feature type="domain" description="Manganese/iron superoxide dismutase C-terminal" evidence="9">
    <location>
        <begin position="150"/>
        <end position="256"/>
    </location>
</feature>
<dbReference type="SUPFAM" id="SSF54719">
    <property type="entry name" value="Fe,Mn superoxide dismutase (SOD), C-terminal domain"/>
    <property type="match status" value="1"/>
</dbReference>
<dbReference type="InterPro" id="IPR036314">
    <property type="entry name" value="SOD_C_sf"/>
</dbReference>
<dbReference type="PANTHER" id="PTHR43595:SF2">
    <property type="entry name" value="SMALL RIBOSOMAL SUBUNIT PROTEIN MS42"/>
    <property type="match status" value="1"/>
</dbReference>
<comment type="cofactor">
    <cofactor evidence="1">
        <name>Fe cation</name>
        <dbReference type="ChEBI" id="CHEBI:24875"/>
    </cofactor>
</comment>
<evidence type="ECO:0000256" key="1">
    <source>
        <dbReference type="ARBA" id="ARBA00001962"/>
    </source>
</evidence>
<evidence type="ECO:0000256" key="4">
    <source>
        <dbReference type="ARBA" id="ARBA00014767"/>
    </source>
</evidence>
<accession>A0ABN9S4M3</accession>
<evidence type="ECO:0000256" key="3">
    <source>
        <dbReference type="ARBA" id="ARBA00012682"/>
    </source>
</evidence>
<keyword evidence="5" id="KW-0479">Metal-binding</keyword>
<comment type="similarity">
    <text evidence="2">Belongs to the iron/manganese superoxide dismutase family.</text>
</comment>
<dbReference type="PANTHER" id="PTHR43595">
    <property type="entry name" value="37S RIBOSOMAL PROTEIN S26, MITOCHONDRIAL"/>
    <property type="match status" value="1"/>
</dbReference>
<dbReference type="SUPFAM" id="SSF46609">
    <property type="entry name" value="Fe,Mn superoxide dismutase (SOD), N-terminal domain"/>
    <property type="match status" value="1"/>
</dbReference>
<comment type="caution">
    <text evidence="10">The sequence shown here is derived from an EMBL/GenBank/DDBJ whole genome shotgun (WGS) entry which is preliminary data.</text>
</comment>
<keyword evidence="11" id="KW-1185">Reference proteome</keyword>
<organism evidence="10 11">
    <name type="scientific">Prorocentrum cordatum</name>
    <dbReference type="NCBI Taxonomy" id="2364126"/>
    <lineage>
        <taxon>Eukaryota</taxon>
        <taxon>Sar</taxon>
        <taxon>Alveolata</taxon>
        <taxon>Dinophyceae</taxon>
        <taxon>Prorocentrales</taxon>
        <taxon>Prorocentraceae</taxon>
        <taxon>Prorocentrum</taxon>
    </lineage>
</organism>
<dbReference type="InterPro" id="IPR019833">
    <property type="entry name" value="Mn/Fe_SOD_BS"/>
</dbReference>
<evidence type="ECO:0000313" key="11">
    <source>
        <dbReference type="Proteomes" id="UP001189429"/>
    </source>
</evidence>
<evidence type="ECO:0000313" key="10">
    <source>
        <dbReference type="EMBL" id="CAK0824537.1"/>
    </source>
</evidence>
<dbReference type="Pfam" id="PF00081">
    <property type="entry name" value="Sod_Fe_N"/>
    <property type="match status" value="1"/>
</dbReference>
<dbReference type="PROSITE" id="PS51257">
    <property type="entry name" value="PROKAR_LIPOPROTEIN"/>
    <property type="match status" value="1"/>
</dbReference>
<dbReference type="InterPro" id="IPR001189">
    <property type="entry name" value="Mn/Fe_SOD"/>
</dbReference>
<evidence type="ECO:0000256" key="2">
    <source>
        <dbReference type="ARBA" id="ARBA00008714"/>
    </source>
</evidence>